<evidence type="ECO:0000313" key="4">
    <source>
        <dbReference type="Proteomes" id="UP001218629"/>
    </source>
</evidence>
<keyword evidence="4" id="KW-1185">Reference proteome</keyword>
<dbReference type="InterPro" id="IPR055247">
    <property type="entry name" value="InsJ-like_HTH"/>
</dbReference>
<organism evidence="3 4">
    <name type="scientific">Streptomyces yunnanensis</name>
    <dbReference type="NCBI Taxonomy" id="156453"/>
    <lineage>
        <taxon>Bacteria</taxon>
        <taxon>Bacillati</taxon>
        <taxon>Actinomycetota</taxon>
        <taxon>Actinomycetes</taxon>
        <taxon>Kitasatosporales</taxon>
        <taxon>Streptomycetaceae</taxon>
        <taxon>Streptomyces</taxon>
    </lineage>
</organism>
<dbReference type="SUPFAM" id="SSF48295">
    <property type="entry name" value="TrpR-like"/>
    <property type="match status" value="1"/>
</dbReference>
<proteinExistence type="predicted"/>
<feature type="region of interest" description="Disordered" evidence="1">
    <location>
        <begin position="73"/>
        <end position="96"/>
    </location>
</feature>
<name>A0ABY8A895_9ACTN</name>
<reference evidence="3 4" key="1">
    <citation type="submission" date="2022-03" db="EMBL/GenBank/DDBJ databases">
        <title>Streptomyces yunnanensis P86,complete genome.</title>
        <authorList>
            <person name="Chen S."/>
            <person name="Zhang Q."/>
        </authorList>
    </citation>
    <scope>NUCLEOTIDE SEQUENCE [LARGE SCALE GENOMIC DNA]</scope>
    <source>
        <strain evidence="3 4">P86</strain>
    </source>
</reference>
<dbReference type="Pfam" id="PF13518">
    <property type="entry name" value="HTH_28"/>
    <property type="match status" value="1"/>
</dbReference>
<accession>A0ABY8A895</accession>
<dbReference type="Gene3D" id="1.10.10.60">
    <property type="entry name" value="Homeodomain-like"/>
    <property type="match status" value="1"/>
</dbReference>
<evidence type="ECO:0000256" key="1">
    <source>
        <dbReference type="SAM" id="MobiDB-lite"/>
    </source>
</evidence>
<dbReference type="Proteomes" id="UP001218629">
    <property type="component" value="Chromosome"/>
</dbReference>
<evidence type="ECO:0000259" key="2">
    <source>
        <dbReference type="Pfam" id="PF13518"/>
    </source>
</evidence>
<sequence>MSGQLTAAEAAREVGVSEQSVSNWRRQFIEGARNGLAGESGKDSEEASRIAELTQENAMLKATIGELYMELRKSGRGTPGRVPQPCGKTRPAQRVN</sequence>
<dbReference type="EMBL" id="CP095749">
    <property type="protein sequence ID" value="WEB41183.1"/>
    <property type="molecule type" value="Genomic_DNA"/>
</dbReference>
<protein>
    <submittedName>
        <fullName evidence="3">Transposase</fullName>
    </submittedName>
</protein>
<dbReference type="InterPro" id="IPR010921">
    <property type="entry name" value="Trp_repressor/repl_initiator"/>
</dbReference>
<evidence type="ECO:0000313" key="3">
    <source>
        <dbReference type="EMBL" id="WEB41183.1"/>
    </source>
</evidence>
<gene>
    <name evidence="3" type="ORF">MOV08_19140</name>
</gene>
<feature type="domain" description="Insertion element IS150 protein InsJ-like helix-turn-helix" evidence="2">
    <location>
        <begin position="2"/>
        <end position="42"/>
    </location>
</feature>